<dbReference type="SUPFAM" id="SSF50978">
    <property type="entry name" value="WD40 repeat-like"/>
    <property type="match status" value="1"/>
</dbReference>
<evidence type="ECO:0000313" key="5">
    <source>
        <dbReference type="Proteomes" id="UP001056384"/>
    </source>
</evidence>
<dbReference type="InterPro" id="IPR052415">
    <property type="entry name" value="Diphthine_MTase"/>
</dbReference>
<keyword evidence="1" id="KW-0853">WD repeat</keyword>
<gene>
    <name evidence="4" type="ORF">Slin15195_G092660</name>
</gene>
<dbReference type="PANTHER" id="PTHR46042">
    <property type="entry name" value="DIPHTHINE METHYLTRANSFERASE"/>
    <property type="match status" value="1"/>
</dbReference>
<proteinExistence type="predicted"/>
<dbReference type="AlphaFoldDB" id="A0A9Q9B1Y6"/>
<reference evidence="4" key="1">
    <citation type="submission" date="2022-06" db="EMBL/GenBank/DDBJ databases">
        <title>Complete genome sequences of two strains of the flax pathogen Septoria linicola.</title>
        <authorList>
            <person name="Lapalu N."/>
            <person name="Simon A."/>
            <person name="Demenou B."/>
            <person name="Paumier D."/>
            <person name="Guillot M.-P."/>
            <person name="Gout L."/>
            <person name="Valade R."/>
        </authorList>
    </citation>
    <scope>NUCLEOTIDE SEQUENCE</scope>
    <source>
        <strain evidence="4">SE15195</strain>
    </source>
</reference>
<dbReference type="GO" id="GO:0017183">
    <property type="term" value="P:protein histidyl modification to diphthamide"/>
    <property type="evidence" value="ECO:0007669"/>
    <property type="project" value="TreeGrafter"/>
</dbReference>
<dbReference type="InterPro" id="IPR015943">
    <property type="entry name" value="WD40/YVTN_repeat-like_dom_sf"/>
</dbReference>
<comment type="pathway">
    <text evidence="3">Protein modification.</text>
</comment>
<accession>A0A9Q9B1Y6</accession>
<evidence type="ECO:0000256" key="1">
    <source>
        <dbReference type="ARBA" id="ARBA00022574"/>
    </source>
</evidence>
<dbReference type="GO" id="GO:0061685">
    <property type="term" value="F:diphthine methylesterase activity"/>
    <property type="evidence" value="ECO:0007669"/>
    <property type="project" value="TreeGrafter"/>
</dbReference>
<dbReference type="InterPro" id="IPR036322">
    <property type="entry name" value="WD40_repeat_dom_sf"/>
</dbReference>
<dbReference type="Proteomes" id="UP001056384">
    <property type="component" value="Chromosome 8"/>
</dbReference>
<evidence type="ECO:0000256" key="2">
    <source>
        <dbReference type="ARBA" id="ARBA00022737"/>
    </source>
</evidence>
<evidence type="ECO:0000256" key="3">
    <source>
        <dbReference type="ARBA" id="ARBA00043952"/>
    </source>
</evidence>
<dbReference type="EMBL" id="CP099425">
    <property type="protein sequence ID" value="USW55947.1"/>
    <property type="molecule type" value="Genomic_DNA"/>
</dbReference>
<protein>
    <submittedName>
        <fullName evidence="4">WD40/YVTN repeat-like-containing domain superfamily</fullName>
    </submittedName>
</protein>
<dbReference type="GO" id="GO:0005737">
    <property type="term" value="C:cytoplasm"/>
    <property type="evidence" value="ECO:0007669"/>
    <property type="project" value="TreeGrafter"/>
</dbReference>
<sequence length="309" mass="34179">MAELKSLRSLTLDLPPSCIQFCPTKPRLFVVGTYFLHRNDLQGYESAQPDDTVDALSTESAEVSQASQKRTGSLILYELSQDNNITELCTTATDFAILDIQWTLHPDKLGNLLAVATSTGLLAFYRLQESSDIAQQPQLVLSCIKQITDDKTLVLSLTWHPHRPHVLAVTLSDGRVCLCTSSSTTSGNDDAVGCWSQNAVISMQDAHEHELEAWIVSFMPETAKVLSGGDDMILQCSHITEELEGQYERLWQDRKLHEAGVTAILPLSDSLAVTGSYDDHIRLLSLPAIGRRKVLAELNLGGAERPYRW</sequence>
<keyword evidence="2" id="KW-0677">Repeat</keyword>
<dbReference type="PANTHER" id="PTHR46042:SF1">
    <property type="entry name" value="DIPHTHINE METHYLTRANSFERASE"/>
    <property type="match status" value="1"/>
</dbReference>
<evidence type="ECO:0000313" key="4">
    <source>
        <dbReference type="EMBL" id="USW55947.1"/>
    </source>
</evidence>
<name>A0A9Q9B1Y6_9PEZI</name>
<organism evidence="4 5">
    <name type="scientific">Septoria linicola</name>
    <dbReference type="NCBI Taxonomy" id="215465"/>
    <lineage>
        <taxon>Eukaryota</taxon>
        <taxon>Fungi</taxon>
        <taxon>Dikarya</taxon>
        <taxon>Ascomycota</taxon>
        <taxon>Pezizomycotina</taxon>
        <taxon>Dothideomycetes</taxon>
        <taxon>Dothideomycetidae</taxon>
        <taxon>Mycosphaerellales</taxon>
        <taxon>Mycosphaerellaceae</taxon>
        <taxon>Septoria</taxon>
    </lineage>
</organism>
<keyword evidence="5" id="KW-1185">Reference proteome</keyword>
<dbReference type="Gene3D" id="2.130.10.10">
    <property type="entry name" value="YVTN repeat-like/Quinoprotein amine dehydrogenase"/>
    <property type="match status" value="1"/>
</dbReference>